<feature type="compositionally biased region" description="Basic and acidic residues" evidence="2">
    <location>
        <begin position="311"/>
        <end position="330"/>
    </location>
</feature>
<evidence type="ECO:0000259" key="3">
    <source>
        <dbReference type="Pfam" id="PF01261"/>
    </source>
</evidence>
<dbReference type="PANTHER" id="PTHR12110">
    <property type="entry name" value="HYDROXYPYRUVATE ISOMERASE"/>
    <property type="match status" value="1"/>
</dbReference>
<accession>A0A1H1RJW2</accession>
<evidence type="ECO:0000256" key="1">
    <source>
        <dbReference type="ARBA" id="ARBA00023277"/>
    </source>
</evidence>
<name>A0A1H1RJW2_BRESA</name>
<feature type="region of interest" description="Disordered" evidence="2">
    <location>
        <begin position="301"/>
        <end position="330"/>
    </location>
</feature>
<dbReference type="RefSeq" id="WP_092105005.1">
    <property type="nucleotide sequence ID" value="NZ_LT629739.1"/>
</dbReference>
<evidence type="ECO:0000256" key="2">
    <source>
        <dbReference type="SAM" id="MobiDB-lite"/>
    </source>
</evidence>
<dbReference type="PANTHER" id="PTHR12110:SF41">
    <property type="entry name" value="INOSOSE DEHYDRATASE"/>
    <property type="match status" value="1"/>
</dbReference>
<dbReference type="Proteomes" id="UP000199700">
    <property type="component" value="Chromosome"/>
</dbReference>
<keyword evidence="1" id="KW-0119">Carbohydrate metabolism</keyword>
<sequence length="330" mass="35686">MIDARENGSHPHGNHVSTREIGVNTWVWTSPLTTQRLGELADRARSFGFGLLELPVETPGDWDPGTAAEVLAGLGMGARIVGAMGPGRDLIDPRFRGDTQDYLRHCVDVALQVGSPTVAGPFTAATGRVWRMEAGERAAVVETLREALRPVADYAADRGVSLAVEPFNRYETSLINTVDQALDALEPLLGCGVGLALDSYHLNIEERSPADAIRAAGEHCRVVQVCGNDRGAVGGDHTDWDSFFDALDDISYAGPLTLESFTADNDTIAVAASIWRPLARTQDELARTSAESLTELQRRRLAEGELADPSVHTEEAEYSDEAEHSAKEQR</sequence>
<dbReference type="SUPFAM" id="SSF51658">
    <property type="entry name" value="Xylose isomerase-like"/>
    <property type="match status" value="1"/>
</dbReference>
<dbReference type="InterPro" id="IPR013022">
    <property type="entry name" value="Xyl_isomerase-like_TIM-brl"/>
</dbReference>
<reference evidence="4" key="1">
    <citation type="submission" date="2016-10" db="EMBL/GenBank/DDBJ databases">
        <authorList>
            <person name="Varghese N."/>
            <person name="Submissions S."/>
        </authorList>
    </citation>
    <scope>NUCLEOTIDE SEQUENCE [LARGE SCALE GENOMIC DNA]</scope>
    <source>
        <strain evidence="4">DSM 22082</strain>
    </source>
</reference>
<organism evidence="4 5">
    <name type="scientific">Brevibacterium sandarakinum</name>
    <dbReference type="NCBI Taxonomy" id="629680"/>
    <lineage>
        <taxon>Bacteria</taxon>
        <taxon>Bacillati</taxon>
        <taxon>Actinomycetota</taxon>
        <taxon>Actinomycetes</taxon>
        <taxon>Micrococcales</taxon>
        <taxon>Brevibacteriaceae</taxon>
        <taxon>Brevibacterium</taxon>
    </lineage>
</organism>
<proteinExistence type="predicted"/>
<keyword evidence="5" id="KW-1185">Reference proteome</keyword>
<dbReference type="Pfam" id="PF01261">
    <property type="entry name" value="AP_endonuc_2"/>
    <property type="match status" value="1"/>
</dbReference>
<evidence type="ECO:0000313" key="4">
    <source>
        <dbReference type="EMBL" id="SDS35980.1"/>
    </source>
</evidence>
<feature type="domain" description="Xylose isomerase-like TIM barrel" evidence="3">
    <location>
        <begin position="42"/>
        <end position="272"/>
    </location>
</feature>
<evidence type="ECO:0000313" key="5">
    <source>
        <dbReference type="Proteomes" id="UP000199700"/>
    </source>
</evidence>
<dbReference type="AlphaFoldDB" id="A0A1H1RJW2"/>
<dbReference type="EMBL" id="LT629739">
    <property type="protein sequence ID" value="SDS35980.1"/>
    <property type="molecule type" value="Genomic_DNA"/>
</dbReference>
<dbReference type="OrthoDB" id="9801426at2"/>
<dbReference type="InterPro" id="IPR036237">
    <property type="entry name" value="Xyl_isomerase-like_sf"/>
</dbReference>
<dbReference type="InterPro" id="IPR050312">
    <property type="entry name" value="IolE/XylAMocC-like"/>
</dbReference>
<dbReference type="Gene3D" id="3.20.20.150">
    <property type="entry name" value="Divalent-metal-dependent TIM barrel enzymes"/>
    <property type="match status" value="1"/>
</dbReference>
<dbReference type="STRING" id="629680.SAMN04489751_1834"/>
<gene>
    <name evidence="4" type="ORF">SAMN04489751_1834</name>
</gene>
<protein>
    <submittedName>
        <fullName evidence="4">D-psicose/D-tagatose/L-ribulose 3-epimerase</fullName>
    </submittedName>
</protein>